<keyword evidence="4" id="KW-0548">Nucleotidyltransferase</keyword>
<name>A0A0F9Q0B3_9ZZZZ</name>
<keyword evidence="7" id="KW-0238">DNA-binding</keyword>
<evidence type="ECO:0000259" key="9">
    <source>
        <dbReference type="Pfam" id="PF03175"/>
    </source>
</evidence>
<evidence type="ECO:0000256" key="7">
    <source>
        <dbReference type="ARBA" id="ARBA00023125"/>
    </source>
</evidence>
<dbReference type="GO" id="GO:0006260">
    <property type="term" value="P:DNA replication"/>
    <property type="evidence" value="ECO:0007669"/>
    <property type="project" value="UniProtKB-KW"/>
</dbReference>
<dbReference type="EMBL" id="LAZR01002003">
    <property type="protein sequence ID" value="KKN35904.1"/>
    <property type="molecule type" value="Genomic_DNA"/>
</dbReference>
<comment type="similarity">
    <text evidence="1">Belongs to the DNA polymerase type-B family.</text>
</comment>
<dbReference type="PANTHER" id="PTHR33568">
    <property type="entry name" value="DNA POLYMERASE"/>
    <property type="match status" value="1"/>
</dbReference>
<evidence type="ECO:0000256" key="3">
    <source>
        <dbReference type="ARBA" id="ARBA00022679"/>
    </source>
</evidence>
<dbReference type="Gene3D" id="3.30.420.10">
    <property type="entry name" value="Ribonuclease H-like superfamily/Ribonuclease H"/>
    <property type="match status" value="1"/>
</dbReference>
<dbReference type="InterPro" id="IPR012337">
    <property type="entry name" value="RNaseH-like_sf"/>
</dbReference>
<dbReference type="Gene3D" id="1.10.287.690">
    <property type="entry name" value="Helix hairpin bin"/>
    <property type="match status" value="1"/>
</dbReference>
<dbReference type="GO" id="GO:0003677">
    <property type="term" value="F:DNA binding"/>
    <property type="evidence" value="ECO:0007669"/>
    <property type="project" value="UniProtKB-KW"/>
</dbReference>
<evidence type="ECO:0000256" key="5">
    <source>
        <dbReference type="ARBA" id="ARBA00022705"/>
    </source>
</evidence>
<proteinExistence type="inferred from homology"/>
<sequence length="598" mass="69124">MRNRHTLKRVKTSPLPREFLYFDCETTPEAVSLTETRLNFRLAVAVHCVYRKGKKEPTERWENFNATLDLWKWITDKVHERTALYVVAHNAEFDFRVSKGFSTLCSLGWTIRRFFLDGGKFTVWWQKGRQSLVILDSLQLLPVGIAALGQMLGHPKDTMPAFDVDDETWFAYCRRDVEVLAQAMHTYRTFVAANDLGGMAKTTAGQAFRAFRHRFMTEDIEIHEDAEALKLERDAYYGGRTECFQMGRLTGDEFYIYDVRSMYPSVMSQGLYPVQLIAYAENTSVKRLRMLVKRYHLIADVDLDTPEPVYPMRYNKRLVFATGVFRTALQGVELEHALDNDRVRNCYRSAVYFKVPVFTDYVNTMYGLRLQYANEGNEPFVFLTKRLLNSLYGKFGQRGFVYEEIGVCDPDECWQMEVVIEGDAEPVVEFAFGGKVYVRRRTEEAYDSFPAVAGAVTTYGRMKLWELINAAGRENVFYVDTDSLIVNQAGRVGLEPYHVPDVLGGLHLERIVSKVIIFGLKDYSIEGRRKTKGLKSKAVKVGEHKFIEEKWERFHSALSHGRLEDYRIRLSPKVLKLPYDKGTVLDDGRVIPFNFWEV</sequence>
<keyword evidence="6" id="KW-0239">DNA-directed DNA polymerase</keyword>
<evidence type="ECO:0000313" key="10">
    <source>
        <dbReference type="EMBL" id="KKN35904.1"/>
    </source>
</evidence>
<dbReference type="Gene3D" id="3.90.1600.10">
    <property type="entry name" value="Palm domain of DNA polymerase"/>
    <property type="match status" value="2"/>
</dbReference>
<evidence type="ECO:0000256" key="6">
    <source>
        <dbReference type="ARBA" id="ARBA00022932"/>
    </source>
</evidence>
<dbReference type="InterPro" id="IPR004868">
    <property type="entry name" value="DNA-dir_DNA_pol_B_mt/vir"/>
</dbReference>
<dbReference type="GO" id="GO:0000166">
    <property type="term" value="F:nucleotide binding"/>
    <property type="evidence" value="ECO:0007669"/>
    <property type="project" value="InterPro"/>
</dbReference>
<dbReference type="Pfam" id="PF03175">
    <property type="entry name" value="DNA_pol_B_2"/>
    <property type="match status" value="1"/>
</dbReference>
<dbReference type="GO" id="GO:0003887">
    <property type="term" value="F:DNA-directed DNA polymerase activity"/>
    <property type="evidence" value="ECO:0007669"/>
    <property type="project" value="UniProtKB-KW"/>
</dbReference>
<keyword evidence="5" id="KW-0235">DNA replication</keyword>
<keyword evidence="3" id="KW-0808">Transferase</keyword>
<accession>A0A0F9Q0B3</accession>
<dbReference type="SUPFAM" id="SSF53098">
    <property type="entry name" value="Ribonuclease H-like"/>
    <property type="match status" value="1"/>
</dbReference>
<feature type="domain" description="DNA-directed DNA polymerase family B mitochondria/virus" evidence="9">
    <location>
        <begin position="168"/>
        <end position="413"/>
    </location>
</feature>
<reference evidence="10" key="1">
    <citation type="journal article" date="2015" name="Nature">
        <title>Complex archaea that bridge the gap between prokaryotes and eukaryotes.</title>
        <authorList>
            <person name="Spang A."/>
            <person name="Saw J.H."/>
            <person name="Jorgensen S.L."/>
            <person name="Zaremba-Niedzwiedzka K."/>
            <person name="Martijn J."/>
            <person name="Lind A.E."/>
            <person name="van Eijk R."/>
            <person name="Schleper C."/>
            <person name="Guy L."/>
            <person name="Ettema T.J."/>
        </authorList>
    </citation>
    <scope>NUCLEOTIDE SEQUENCE</scope>
</reference>
<evidence type="ECO:0000256" key="8">
    <source>
        <dbReference type="ARBA" id="ARBA00049244"/>
    </source>
</evidence>
<dbReference type="InterPro" id="IPR036397">
    <property type="entry name" value="RNaseH_sf"/>
</dbReference>
<comment type="caution">
    <text evidence="10">The sequence shown here is derived from an EMBL/GenBank/DDBJ whole genome shotgun (WGS) entry which is preliminary data.</text>
</comment>
<evidence type="ECO:0000256" key="4">
    <source>
        <dbReference type="ARBA" id="ARBA00022695"/>
    </source>
</evidence>
<protein>
    <recommendedName>
        <fullName evidence="2">DNA-directed DNA polymerase</fullName>
        <ecNumber evidence="2">2.7.7.7</ecNumber>
    </recommendedName>
</protein>
<comment type="catalytic activity">
    <reaction evidence="8">
        <text>DNA(n) + a 2'-deoxyribonucleoside 5'-triphosphate = DNA(n+1) + diphosphate</text>
        <dbReference type="Rhea" id="RHEA:22508"/>
        <dbReference type="Rhea" id="RHEA-COMP:17339"/>
        <dbReference type="Rhea" id="RHEA-COMP:17340"/>
        <dbReference type="ChEBI" id="CHEBI:33019"/>
        <dbReference type="ChEBI" id="CHEBI:61560"/>
        <dbReference type="ChEBI" id="CHEBI:173112"/>
        <dbReference type="EC" id="2.7.7.7"/>
    </reaction>
</comment>
<dbReference type="EC" id="2.7.7.7" evidence="2"/>
<dbReference type="PANTHER" id="PTHR33568:SF3">
    <property type="entry name" value="DNA-DIRECTED DNA POLYMERASE"/>
    <property type="match status" value="1"/>
</dbReference>
<organism evidence="10">
    <name type="scientific">marine sediment metagenome</name>
    <dbReference type="NCBI Taxonomy" id="412755"/>
    <lineage>
        <taxon>unclassified sequences</taxon>
        <taxon>metagenomes</taxon>
        <taxon>ecological metagenomes</taxon>
    </lineage>
</organism>
<evidence type="ECO:0000256" key="1">
    <source>
        <dbReference type="ARBA" id="ARBA00005755"/>
    </source>
</evidence>
<dbReference type="InterPro" id="IPR023211">
    <property type="entry name" value="DNA_pol_palm_dom_sf"/>
</dbReference>
<dbReference type="InterPro" id="IPR006172">
    <property type="entry name" value="DNA-dir_DNA_pol_B"/>
</dbReference>
<dbReference type="SUPFAM" id="SSF56672">
    <property type="entry name" value="DNA/RNA polymerases"/>
    <property type="match status" value="1"/>
</dbReference>
<evidence type="ECO:0000256" key="2">
    <source>
        <dbReference type="ARBA" id="ARBA00012417"/>
    </source>
</evidence>
<dbReference type="InterPro" id="IPR043502">
    <property type="entry name" value="DNA/RNA_pol_sf"/>
</dbReference>
<dbReference type="AlphaFoldDB" id="A0A0F9Q0B3"/>
<dbReference type="PRINTS" id="PR00106">
    <property type="entry name" value="DNAPOLB"/>
</dbReference>
<gene>
    <name evidence="10" type="ORF">LCGC14_0779080</name>
</gene>